<evidence type="ECO:0000313" key="7">
    <source>
        <dbReference type="Proteomes" id="UP000033740"/>
    </source>
</evidence>
<protein>
    <submittedName>
        <fullName evidence="6">Lactose operon repressor</fullName>
    </submittedName>
</protein>
<evidence type="ECO:0000259" key="5">
    <source>
        <dbReference type="PROSITE" id="PS50932"/>
    </source>
</evidence>
<feature type="compositionally biased region" description="Basic and acidic residues" evidence="4">
    <location>
        <begin position="1"/>
        <end position="15"/>
    </location>
</feature>
<dbReference type="GO" id="GO:0000976">
    <property type="term" value="F:transcription cis-regulatory region binding"/>
    <property type="evidence" value="ECO:0007669"/>
    <property type="project" value="TreeGrafter"/>
</dbReference>
<feature type="domain" description="HTH lacI-type" evidence="5">
    <location>
        <begin position="33"/>
        <end position="87"/>
    </location>
</feature>
<dbReference type="Pfam" id="PF13377">
    <property type="entry name" value="Peripla_BP_3"/>
    <property type="match status" value="1"/>
</dbReference>
<dbReference type="Proteomes" id="UP000033740">
    <property type="component" value="Unassembled WGS sequence"/>
</dbReference>
<dbReference type="GO" id="GO:0003700">
    <property type="term" value="F:DNA-binding transcription factor activity"/>
    <property type="evidence" value="ECO:0007669"/>
    <property type="project" value="TreeGrafter"/>
</dbReference>
<dbReference type="PANTHER" id="PTHR30146:SF153">
    <property type="entry name" value="LACTOSE OPERON REPRESSOR"/>
    <property type="match status" value="1"/>
</dbReference>
<keyword evidence="7" id="KW-1185">Reference proteome</keyword>
<comment type="caution">
    <text evidence="6">The sequence shown here is derived from an EMBL/GenBank/DDBJ whole genome shotgun (WGS) entry which is preliminary data.</text>
</comment>
<accession>A0A0F0LU18</accession>
<dbReference type="STRING" id="582680.RS86_00196"/>
<dbReference type="PANTHER" id="PTHR30146">
    <property type="entry name" value="LACI-RELATED TRANSCRIPTIONAL REPRESSOR"/>
    <property type="match status" value="1"/>
</dbReference>
<evidence type="ECO:0000256" key="2">
    <source>
        <dbReference type="ARBA" id="ARBA00023125"/>
    </source>
</evidence>
<dbReference type="Gene3D" id="1.10.260.40">
    <property type="entry name" value="lambda repressor-like DNA-binding domains"/>
    <property type="match status" value="1"/>
</dbReference>
<keyword evidence="2" id="KW-0238">DNA-binding</keyword>
<keyword evidence="1" id="KW-0805">Transcription regulation</keyword>
<gene>
    <name evidence="6" type="primary">lacI_1</name>
    <name evidence="6" type="ORF">RS86_00196</name>
</gene>
<dbReference type="SUPFAM" id="SSF53822">
    <property type="entry name" value="Periplasmic binding protein-like I"/>
    <property type="match status" value="1"/>
</dbReference>
<dbReference type="Pfam" id="PF00356">
    <property type="entry name" value="LacI"/>
    <property type="match status" value="1"/>
</dbReference>
<evidence type="ECO:0000256" key="4">
    <source>
        <dbReference type="SAM" id="MobiDB-lite"/>
    </source>
</evidence>
<dbReference type="SUPFAM" id="SSF47413">
    <property type="entry name" value="lambda repressor-like DNA-binding domains"/>
    <property type="match status" value="1"/>
</dbReference>
<proteinExistence type="predicted"/>
<evidence type="ECO:0000313" key="6">
    <source>
        <dbReference type="EMBL" id="KJL36757.1"/>
    </source>
</evidence>
<feature type="region of interest" description="Disordered" evidence="4">
    <location>
        <begin position="1"/>
        <end position="31"/>
    </location>
</feature>
<evidence type="ECO:0000256" key="3">
    <source>
        <dbReference type="ARBA" id="ARBA00023163"/>
    </source>
</evidence>
<sequence length="357" mass="37052">MPKRDDGLEELRRVESGTPSAPVRRGPKPTGRVSMAMVAARAGVSGQTVSRVVNDSPRVDPATRERVEEAMAELGYRPHRAARALRTGRSETLGVVAQTLATVGNSALLQAVAEAAEARGYALAVVTLGSAGRIAEAFDRLHDQGVDGAIVLNEASVLARDADPAGLALVVVDAPADPRFAVIGTDHAAGARAATAHLLDRGATTVHHLAGPEGSFAAAERERGWREELAARGLRIPDPLRGDWSAGSGHDRGGVLAADPTVTAVFAANDQMALGLLRALADAGRAVPEDVAVLGFDDIADAAEFRPPLSTIRQDFAALGELAVRLVVDRVEGRDAPDPALLAPALLAPALIRRASA</sequence>
<evidence type="ECO:0000256" key="1">
    <source>
        <dbReference type="ARBA" id="ARBA00023015"/>
    </source>
</evidence>
<dbReference type="CDD" id="cd01392">
    <property type="entry name" value="HTH_LacI"/>
    <property type="match status" value="1"/>
</dbReference>
<dbReference type="InterPro" id="IPR046335">
    <property type="entry name" value="LacI/GalR-like_sensor"/>
</dbReference>
<dbReference type="InterPro" id="IPR000843">
    <property type="entry name" value="HTH_LacI"/>
</dbReference>
<dbReference type="InterPro" id="IPR028082">
    <property type="entry name" value="Peripla_BP_I"/>
</dbReference>
<dbReference type="AlphaFoldDB" id="A0A0F0LU18"/>
<dbReference type="InterPro" id="IPR010982">
    <property type="entry name" value="Lambda_DNA-bd_dom_sf"/>
</dbReference>
<dbReference type="EMBL" id="JYIX01000017">
    <property type="protein sequence ID" value="KJL36757.1"/>
    <property type="molecule type" value="Genomic_DNA"/>
</dbReference>
<dbReference type="PROSITE" id="PS50932">
    <property type="entry name" value="HTH_LACI_2"/>
    <property type="match status" value="1"/>
</dbReference>
<dbReference type="CDD" id="cd01574">
    <property type="entry name" value="PBP1_LacI"/>
    <property type="match status" value="1"/>
</dbReference>
<organism evidence="6 7">
    <name type="scientific">Microbacterium azadirachtae</name>
    <dbReference type="NCBI Taxonomy" id="582680"/>
    <lineage>
        <taxon>Bacteria</taxon>
        <taxon>Bacillati</taxon>
        <taxon>Actinomycetota</taxon>
        <taxon>Actinomycetes</taxon>
        <taxon>Micrococcales</taxon>
        <taxon>Microbacteriaceae</taxon>
        <taxon>Microbacterium</taxon>
    </lineage>
</organism>
<dbReference type="SMART" id="SM00354">
    <property type="entry name" value="HTH_LACI"/>
    <property type="match status" value="1"/>
</dbReference>
<reference evidence="6 7" key="1">
    <citation type="submission" date="2015-02" db="EMBL/GenBank/DDBJ databases">
        <title>Draft genome sequences of ten Microbacterium spp. with emphasis on heavy metal contaminated environments.</title>
        <authorList>
            <person name="Corretto E."/>
        </authorList>
    </citation>
    <scope>NUCLEOTIDE SEQUENCE [LARGE SCALE GENOMIC DNA]</scope>
    <source>
        <strain evidence="6 7">ARN176</strain>
    </source>
</reference>
<dbReference type="Gene3D" id="3.40.50.2300">
    <property type="match status" value="2"/>
</dbReference>
<keyword evidence="3" id="KW-0804">Transcription</keyword>
<name>A0A0F0LU18_9MICO</name>
<dbReference type="PATRIC" id="fig|582680.6.peg.200"/>